<gene>
    <name evidence="3" type="ORF">GA0061094_3334</name>
</gene>
<accession>A0A0V8HCY4</accession>
<name>A0A0V8HCY4_9BACI</name>
<dbReference type="InterPro" id="IPR003675">
    <property type="entry name" value="Rce1/LyrA-like_dom"/>
</dbReference>
<feature type="transmembrane region" description="Helical" evidence="1">
    <location>
        <begin position="127"/>
        <end position="146"/>
    </location>
</feature>
<dbReference type="GO" id="GO:0004175">
    <property type="term" value="F:endopeptidase activity"/>
    <property type="evidence" value="ECO:0007669"/>
    <property type="project" value="UniProtKB-ARBA"/>
</dbReference>
<organism evidence="3 4">
    <name type="scientific">[Bacillus] enclensis</name>
    <dbReference type="NCBI Taxonomy" id="1402860"/>
    <lineage>
        <taxon>Bacteria</taxon>
        <taxon>Bacillati</taxon>
        <taxon>Bacillota</taxon>
        <taxon>Bacilli</taxon>
        <taxon>Bacillales</taxon>
        <taxon>Bacillaceae</taxon>
        <taxon>Rossellomorea</taxon>
    </lineage>
</organism>
<evidence type="ECO:0000313" key="3">
    <source>
        <dbReference type="EMBL" id="SCC23714.1"/>
    </source>
</evidence>
<reference evidence="4" key="1">
    <citation type="submission" date="2016-08" db="EMBL/GenBank/DDBJ databases">
        <authorList>
            <person name="Varghese N."/>
            <person name="Submissions Spin"/>
        </authorList>
    </citation>
    <scope>NUCLEOTIDE SEQUENCE [LARGE SCALE GENOMIC DNA]</scope>
    <source>
        <strain evidence="4">SGD-1123</strain>
    </source>
</reference>
<dbReference type="OrthoDB" id="2991715at2"/>
<dbReference type="GO" id="GO:0080120">
    <property type="term" value="P:CAAX-box protein maturation"/>
    <property type="evidence" value="ECO:0007669"/>
    <property type="project" value="UniProtKB-ARBA"/>
</dbReference>
<sequence>MMKEIFLFLLVFLFMKTSLKFIRAIKGSLLSDVIRNVLFFIPFILPALYYGLPSFELKGGLVFYAISILAALIALCIKYQEFKPYMNKSFYKLLPQLSFKHFIIMEISLIGSAVFEEIFYRSFVPSSNFLIGMLLSGFLFSLAHYIQDYTRNFFDAKTYLILFGLSLVWYTSYVFTGSILSAIIGHFIYNLPSMIITAVHYNISRKEKKDQAPVIKGEYHYE</sequence>
<evidence type="ECO:0000259" key="2">
    <source>
        <dbReference type="Pfam" id="PF02517"/>
    </source>
</evidence>
<proteinExistence type="predicted"/>
<feature type="transmembrane region" description="Helical" evidence="1">
    <location>
        <begin position="182"/>
        <end position="203"/>
    </location>
</feature>
<dbReference type="AlphaFoldDB" id="A0A0V8HCY4"/>
<feature type="transmembrane region" description="Helical" evidence="1">
    <location>
        <begin position="158"/>
        <end position="176"/>
    </location>
</feature>
<feature type="transmembrane region" description="Helical" evidence="1">
    <location>
        <begin position="6"/>
        <end position="25"/>
    </location>
</feature>
<dbReference type="Proteomes" id="UP000181997">
    <property type="component" value="Unassembled WGS sequence"/>
</dbReference>
<keyword evidence="1" id="KW-0812">Transmembrane</keyword>
<keyword evidence="4" id="KW-1185">Reference proteome</keyword>
<keyword evidence="1" id="KW-0472">Membrane</keyword>
<feature type="transmembrane region" description="Helical" evidence="1">
    <location>
        <begin position="61"/>
        <end position="77"/>
    </location>
</feature>
<feature type="transmembrane region" description="Helical" evidence="1">
    <location>
        <begin position="37"/>
        <end position="55"/>
    </location>
</feature>
<dbReference type="RefSeq" id="WP_058299317.1">
    <property type="nucleotide sequence ID" value="NZ_FMAU01000004.1"/>
</dbReference>
<feature type="transmembrane region" description="Helical" evidence="1">
    <location>
        <begin position="97"/>
        <end position="115"/>
    </location>
</feature>
<feature type="domain" description="CAAX prenyl protease 2/Lysostaphin resistance protein A-like" evidence="2">
    <location>
        <begin position="103"/>
        <end position="191"/>
    </location>
</feature>
<evidence type="ECO:0000313" key="4">
    <source>
        <dbReference type="Proteomes" id="UP000181997"/>
    </source>
</evidence>
<evidence type="ECO:0000256" key="1">
    <source>
        <dbReference type="SAM" id="Phobius"/>
    </source>
</evidence>
<protein>
    <recommendedName>
        <fullName evidence="2">CAAX prenyl protease 2/Lysostaphin resistance protein A-like domain-containing protein</fullName>
    </recommendedName>
</protein>
<dbReference type="EMBL" id="FMAU01000004">
    <property type="protein sequence ID" value="SCC23714.1"/>
    <property type="molecule type" value="Genomic_DNA"/>
</dbReference>
<keyword evidence="1" id="KW-1133">Transmembrane helix</keyword>
<dbReference type="Pfam" id="PF02517">
    <property type="entry name" value="Rce1-like"/>
    <property type="match status" value="1"/>
</dbReference>